<gene>
    <name evidence="1" type="ORF">HMPREF0022_01734</name>
</gene>
<comment type="caution">
    <text evidence="1">The sequence shown here is derived from an EMBL/GenBank/DDBJ whole genome shotgun (WGS) entry which is preliminary data.</text>
</comment>
<evidence type="ECO:0000313" key="2">
    <source>
        <dbReference type="Proteomes" id="UP000003204"/>
    </source>
</evidence>
<dbReference type="AlphaFoldDB" id="A0A828ST20"/>
<proteinExistence type="predicted"/>
<reference evidence="1 2" key="1">
    <citation type="submission" date="2011-04" db="EMBL/GenBank/DDBJ databases">
        <authorList>
            <person name="Weinstock G."/>
            <person name="Sodergren E."/>
            <person name="Clifton S."/>
            <person name="Fulton L."/>
            <person name="Fulton B."/>
            <person name="Courtney L."/>
            <person name="Fronick C."/>
            <person name="Harrison M."/>
            <person name="Strong C."/>
            <person name="Farmer C."/>
            <person name="Delahaunty K."/>
            <person name="Markovic C."/>
            <person name="Hall O."/>
            <person name="Minx P."/>
            <person name="Tomlinson C."/>
            <person name="Mitreva M."/>
            <person name="Hou S."/>
            <person name="Chen J."/>
            <person name="Wollam A."/>
            <person name="Pepin K.H."/>
            <person name="Johnson M."/>
            <person name="Bhonagiri V."/>
            <person name="Zhang X."/>
            <person name="Suruliraj S."/>
            <person name="Warren W."/>
            <person name="Chinwalla A."/>
            <person name="Mardis E.R."/>
            <person name="Wilson R.K."/>
        </authorList>
    </citation>
    <scope>NUCLEOTIDE SEQUENCE [LARGE SCALE GENOMIC DNA]</scope>
    <source>
        <strain evidence="1 2">6014059</strain>
    </source>
</reference>
<accession>A0A828ST20</accession>
<dbReference type="Proteomes" id="UP000003204">
    <property type="component" value="Unassembled WGS sequence"/>
</dbReference>
<name>A0A828ST20_ACIBA</name>
<dbReference type="EMBL" id="ACYS02000051">
    <property type="protein sequence ID" value="EGJ68524.1"/>
    <property type="molecule type" value="Genomic_DNA"/>
</dbReference>
<organism evidence="1 2">
    <name type="scientific">Acinetobacter baumannii 6014059</name>
    <dbReference type="NCBI Taxonomy" id="525242"/>
    <lineage>
        <taxon>Bacteria</taxon>
        <taxon>Pseudomonadati</taxon>
        <taxon>Pseudomonadota</taxon>
        <taxon>Gammaproteobacteria</taxon>
        <taxon>Moraxellales</taxon>
        <taxon>Moraxellaceae</taxon>
        <taxon>Acinetobacter</taxon>
        <taxon>Acinetobacter calcoaceticus/baumannii complex</taxon>
    </lineage>
</organism>
<sequence length="68" mass="8196">MWIIESSFLSKYVQVNPYSYVQQDRKKEIKSCYTRYKQFTLTDRYLKQPAYSAKSLINNESKSILVKF</sequence>
<protein>
    <submittedName>
        <fullName evidence="1">Uncharacterized protein</fullName>
    </submittedName>
</protein>
<evidence type="ECO:0000313" key="1">
    <source>
        <dbReference type="EMBL" id="EGJ68524.1"/>
    </source>
</evidence>